<dbReference type="EMBL" id="JAYDCJ010000003">
    <property type="protein sequence ID" value="MEA1080467.1"/>
    <property type="molecule type" value="Genomic_DNA"/>
</dbReference>
<proteinExistence type="predicted"/>
<evidence type="ECO:0000313" key="3">
    <source>
        <dbReference type="Proteomes" id="UP001305746"/>
    </source>
</evidence>
<feature type="region of interest" description="Disordered" evidence="1">
    <location>
        <begin position="249"/>
        <end position="278"/>
    </location>
</feature>
<dbReference type="Proteomes" id="UP001305746">
    <property type="component" value="Unassembled WGS sequence"/>
</dbReference>
<evidence type="ECO:0000313" key="2">
    <source>
        <dbReference type="EMBL" id="MEA1080467.1"/>
    </source>
</evidence>
<dbReference type="RefSeq" id="WP_322854969.1">
    <property type="nucleotide sequence ID" value="NZ_JAYDCJ010000003.1"/>
</dbReference>
<comment type="caution">
    <text evidence="2">The sequence shown here is derived from an EMBL/GenBank/DDBJ whole genome shotgun (WGS) entry which is preliminary data.</text>
</comment>
<gene>
    <name evidence="2" type="ORF">U5822_07290</name>
</gene>
<reference evidence="2 3" key="1">
    <citation type="submission" date="2023-12" db="EMBL/GenBank/DDBJ databases">
        <title>Marinobacter qingdaonensis sp. nov., isolated from the intertidal sediment of Qingdao, PR China.</title>
        <authorList>
            <person name="Li Y."/>
        </authorList>
    </citation>
    <scope>NUCLEOTIDE SEQUENCE [LARGE SCALE GENOMIC DNA]</scope>
    <source>
        <strain evidence="2 3">ASW11-75</strain>
    </source>
</reference>
<sequence length="278" mass="30237">MVTQRTSLAGLSGFLTAALVATTWPSLSHGDEPCNELDECRVLIEINASDGDIGFHVLFDAEGWRKARIVGPDGKQIFSEHARKALKDQRLTENFFESAEPLCEPELAEDPDDRVVTLPEFLARFPEGFYEFRLTIQNEGVIAGTTLLSHFIPAAPADAEFDGTDITWAYGDDLGECVTQPDGFVLAGEADIVAYEVVLTPDDDELSPFSYTVRVPASVNSVAVPSSYLASLPADAPLKVEVGAIERRPNGSFGNQTFTEEDGFCNNPDQDLCPGEEE</sequence>
<name>A0ABU5NXK4_9GAMM</name>
<accession>A0ABU5NXK4</accession>
<protein>
    <submittedName>
        <fullName evidence="2">Uncharacterized protein</fullName>
    </submittedName>
</protein>
<organism evidence="2 3">
    <name type="scientific">Marinobacter qingdaonensis</name>
    <dbReference type="NCBI Taxonomy" id="3108486"/>
    <lineage>
        <taxon>Bacteria</taxon>
        <taxon>Pseudomonadati</taxon>
        <taxon>Pseudomonadota</taxon>
        <taxon>Gammaproteobacteria</taxon>
        <taxon>Pseudomonadales</taxon>
        <taxon>Marinobacteraceae</taxon>
        <taxon>Marinobacter</taxon>
    </lineage>
</organism>
<evidence type="ECO:0000256" key="1">
    <source>
        <dbReference type="SAM" id="MobiDB-lite"/>
    </source>
</evidence>
<keyword evidence="3" id="KW-1185">Reference proteome</keyword>